<reference evidence="5" key="1">
    <citation type="journal article" date="2022" name="Front. Microbiol.">
        <title>Mirubactin C rescues the lethal effect of cell wall biosynthesis mutations in Bacillus subtilis.</title>
        <authorList>
            <person name="Kepplinger B."/>
            <person name="Wen X."/>
            <person name="Tyler A.R."/>
            <person name="Kim B.Y."/>
            <person name="Brown J."/>
            <person name="Banks P."/>
            <person name="Dashti Y."/>
            <person name="Mackenzie E.S."/>
            <person name="Wills C."/>
            <person name="Kawai Y."/>
            <person name="Waldron K.J."/>
            <person name="Allenby N.E.E."/>
            <person name="Wu L.J."/>
            <person name="Hall M.J."/>
            <person name="Errington J."/>
        </authorList>
    </citation>
    <scope>NUCLEOTIDE SEQUENCE</scope>
    <source>
        <strain evidence="5">MDA8-470</strain>
    </source>
</reference>
<keyword evidence="1" id="KW-0805">Transcription regulation</keyword>
<evidence type="ECO:0000256" key="2">
    <source>
        <dbReference type="ARBA" id="ARBA00023125"/>
    </source>
</evidence>
<name>A0ABY6PLQ9_9ACTN</name>
<dbReference type="PROSITE" id="PS01124">
    <property type="entry name" value="HTH_ARAC_FAMILY_2"/>
    <property type="match status" value="1"/>
</dbReference>
<evidence type="ECO:0000259" key="4">
    <source>
        <dbReference type="PROSITE" id="PS01124"/>
    </source>
</evidence>
<protein>
    <submittedName>
        <fullName evidence="5">AraC family transcriptional regulator</fullName>
    </submittedName>
</protein>
<dbReference type="PANTHER" id="PTHR46796">
    <property type="entry name" value="HTH-TYPE TRANSCRIPTIONAL ACTIVATOR RHAS-RELATED"/>
    <property type="match status" value="1"/>
</dbReference>
<dbReference type="SMART" id="SM00342">
    <property type="entry name" value="HTH_ARAC"/>
    <property type="match status" value="1"/>
</dbReference>
<dbReference type="Gene3D" id="1.10.10.60">
    <property type="entry name" value="Homeodomain-like"/>
    <property type="match status" value="1"/>
</dbReference>
<evidence type="ECO:0000313" key="6">
    <source>
        <dbReference type="Proteomes" id="UP001164963"/>
    </source>
</evidence>
<dbReference type="PANTHER" id="PTHR46796:SF2">
    <property type="entry name" value="TRANSCRIPTIONAL REGULATORY PROTEIN"/>
    <property type="match status" value="1"/>
</dbReference>
<dbReference type="RefSeq" id="WP_265538579.1">
    <property type="nucleotide sequence ID" value="NZ_CP098740.1"/>
</dbReference>
<dbReference type="InterPro" id="IPR018060">
    <property type="entry name" value="HTH_AraC"/>
</dbReference>
<dbReference type="Proteomes" id="UP001164963">
    <property type="component" value="Chromosome"/>
</dbReference>
<evidence type="ECO:0000313" key="5">
    <source>
        <dbReference type="EMBL" id="UZK52977.1"/>
    </source>
</evidence>
<proteinExistence type="predicted"/>
<keyword evidence="3" id="KW-0804">Transcription</keyword>
<dbReference type="Pfam" id="PF12833">
    <property type="entry name" value="HTH_18"/>
    <property type="match status" value="1"/>
</dbReference>
<feature type="domain" description="HTH araC/xylS-type" evidence="4">
    <location>
        <begin position="167"/>
        <end position="264"/>
    </location>
</feature>
<keyword evidence="6" id="KW-1185">Reference proteome</keyword>
<sequence>MAAARPEITAWSPPVEGIAEVFHARFTDHAYPMHTHDAWTLLVVDEGMVRYDLDHHEHGVLTHTVTLLPPHVPHNGEAATPGGFRKRVLYLDTGQVDERLIGRAVDRPVLHDPALRSRIDRLHRTLADPGDELEAASRLALVAERLAQHLGDRVGSVPYVHDGRLAHRLRELLDATYVEGITLQEAGARLHAHHAHLVRAFSREFGMAPHQYVTGRRVDLARRLLLRGVPASAVAASAGFYDQSHLTRHFKRIVGTGPGHYARRSSTPRTKAA</sequence>
<dbReference type="SUPFAM" id="SSF46689">
    <property type="entry name" value="Homeodomain-like"/>
    <property type="match status" value="2"/>
</dbReference>
<keyword evidence="2" id="KW-0238">DNA-binding</keyword>
<organism evidence="5 6">
    <name type="scientific">Streptomyces drozdowiczii</name>
    <dbReference type="NCBI Taxonomy" id="202862"/>
    <lineage>
        <taxon>Bacteria</taxon>
        <taxon>Bacillati</taxon>
        <taxon>Actinomycetota</taxon>
        <taxon>Actinomycetes</taxon>
        <taxon>Kitasatosporales</taxon>
        <taxon>Streptomycetaceae</taxon>
        <taxon>Streptomyces</taxon>
    </lineage>
</organism>
<dbReference type="SUPFAM" id="SSF51215">
    <property type="entry name" value="Regulatory protein AraC"/>
    <property type="match status" value="1"/>
</dbReference>
<dbReference type="InterPro" id="IPR009057">
    <property type="entry name" value="Homeodomain-like_sf"/>
</dbReference>
<dbReference type="EMBL" id="CP098740">
    <property type="protein sequence ID" value="UZK52977.1"/>
    <property type="molecule type" value="Genomic_DNA"/>
</dbReference>
<evidence type="ECO:0000256" key="1">
    <source>
        <dbReference type="ARBA" id="ARBA00023015"/>
    </source>
</evidence>
<dbReference type="InterPro" id="IPR037923">
    <property type="entry name" value="HTH-like"/>
</dbReference>
<accession>A0ABY6PLQ9</accession>
<dbReference type="InterPro" id="IPR003313">
    <property type="entry name" value="AraC-bd"/>
</dbReference>
<evidence type="ECO:0000256" key="3">
    <source>
        <dbReference type="ARBA" id="ARBA00023163"/>
    </source>
</evidence>
<gene>
    <name evidence="5" type="ORF">NEH16_01535</name>
</gene>
<dbReference type="Pfam" id="PF02311">
    <property type="entry name" value="AraC_binding"/>
    <property type="match status" value="1"/>
</dbReference>
<dbReference type="InterPro" id="IPR050204">
    <property type="entry name" value="AraC_XylS_family_regulators"/>
</dbReference>